<dbReference type="Proteomes" id="UP000308671">
    <property type="component" value="Unassembled WGS sequence"/>
</dbReference>
<evidence type="ECO:0000256" key="6">
    <source>
        <dbReference type="ARBA" id="ARBA00023026"/>
    </source>
</evidence>
<dbReference type="PRINTS" id="PR00465">
    <property type="entry name" value="EP450IV"/>
</dbReference>
<keyword evidence="5 8" id="KW-0408">Iron</keyword>
<reference evidence="9 10" key="1">
    <citation type="submission" date="2017-12" db="EMBL/GenBank/DDBJ databases">
        <title>Comparative genomics of Botrytis spp.</title>
        <authorList>
            <person name="Valero-Jimenez C.A."/>
            <person name="Tapia P."/>
            <person name="Veloso J."/>
            <person name="Silva-Moreno E."/>
            <person name="Staats M."/>
            <person name="Valdes J.H."/>
            <person name="Van Kan J.A.L."/>
        </authorList>
    </citation>
    <scope>NUCLEOTIDE SEQUENCE [LARGE SCALE GENOMIC DNA]</scope>
    <source>
        <strain evidence="9 10">MUCL435</strain>
    </source>
</reference>
<dbReference type="AlphaFoldDB" id="A0A4S8QLQ8"/>
<comment type="similarity">
    <text evidence="2">Belongs to the cytochrome P450 family.</text>
</comment>
<comment type="caution">
    <text evidence="9">The sequence shown here is derived from an EMBL/GenBank/DDBJ whole genome shotgun (WGS) entry which is preliminary data.</text>
</comment>
<feature type="binding site" description="axial binding residue" evidence="8">
    <location>
        <position position="453"/>
    </location>
    <ligand>
        <name>heme</name>
        <dbReference type="ChEBI" id="CHEBI:30413"/>
    </ligand>
    <ligandPart>
        <name>Fe</name>
        <dbReference type="ChEBI" id="CHEBI:18248"/>
    </ligandPart>
</feature>
<dbReference type="InterPro" id="IPR002403">
    <property type="entry name" value="Cyt_P450_E_grp-IV"/>
</dbReference>
<proteinExistence type="inferred from homology"/>
<dbReference type="GO" id="GO:0004497">
    <property type="term" value="F:monooxygenase activity"/>
    <property type="evidence" value="ECO:0007669"/>
    <property type="project" value="UniProtKB-KW"/>
</dbReference>
<dbReference type="SUPFAM" id="SSF48264">
    <property type="entry name" value="Cytochrome P450"/>
    <property type="match status" value="1"/>
</dbReference>
<accession>A0A4S8QLQ8</accession>
<dbReference type="CDD" id="cd11041">
    <property type="entry name" value="CYP503A1-like"/>
    <property type="match status" value="1"/>
</dbReference>
<dbReference type="OrthoDB" id="1844152at2759"/>
<keyword evidence="10" id="KW-1185">Reference proteome</keyword>
<organism evidence="9 10">
    <name type="scientific">Botrytis galanthina</name>
    <dbReference type="NCBI Taxonomy" id="278940"/>
    <lineage>
        <taxon>Eukaryota</taxon>
        <taxon>Fungi</taxon>
        <taxon>Dikarya</taxon>
        <taxon>Ascomycota</taxon>
        <taxon>Pezizomycotina</taxon>
        <taxon>Leotiomycetes</taxon>
        <taxon>Helotiales</taxon>
        <taxon>Sclerotiniaceae</taxon>
        <taxon>Botrytis</taxon>
    </lineage>
</organism>
<gene>
    <name evidence="9" type="ORF">BGAL_0444g00050</name>
</gene>
<evidence type="ECO:0000256" key="7">
    <source>
        <dbReference type="ARBA" id="ARBA00023033"/>
    </source>
</evidence>
<evidence type="ECO:0000313" key="9">
    <source>
        <dbReference type="EMBL" id="THV45853.1"/>
    </source>
</evidence>
<evidence type="ECO:0000256" key="1">
    <source>
        <dbReference type="ARBA" id="ARBA00001971"/>
    </source>
</evidence>
<dbReference type="EMBL" id="PQXL01000443">
    <property type="protein sequence ID" value="THV45853.1"/>
    <property type="molecule type" value="Genomic_DNA"/>
</dbReference>
<dbReference type="GO" id="GO:0005506">
    <property type="term" value="F:iron ion binding"/>
    <property type="evidence" value="ECO:0007669"/>
    <property type="project" value="InterPro"/>
</dbReference>
<comment type="cofactor">
    <cofactor evidence="1 8">
        <name>heme</name>
        <dbReference type="ChEBI" id="CHEBI:30413"/>
    </cofactor>
</comment>
<evidence type="ECO:0000256" key="8">
    <source>
        <dbReference type="PIRSR" id="PIRSR602403-1"/>
    </source>
</evidence>
<name>A0A4S8QLQ8_9HELO</name>
<sequence length="513" mass="58563">MALIEFAGYGEASTTKSVLALVAICGILLGSWLRAVLFPYGNAAVKAPIVGLRWAYPARVQYLNNAMNLLQEGYRQYKDQFFKINGNDMLVVPNKYVNELRAIPEEKLSSMVANIENFQGNYNTIDILLRGNLHTHAIHTRLTPKLGLFVPLICEEMKWALTQEIPPCKDKWVSVLGFDTVVKLVVHDFARISVASLERNKEWMEIQRMFPENVFQVAIQMRVIPPYLKRISSYLMPASWAVSRNLHNAQRLITPIVEERRRMETVNDVDYKPPNDFLQWLMDEAWNERDGQPAELVHRLLVLALASVHTTSMTATQVLYDIIAHPEYLEPLREEILQALKEDGGWQKTTLTKMRKLDSFMKESQRLNGPSLIGFKRAAMEDITLSDGTVLPKGVHMVVPVVPISLESVTPDPGVFQGFRFYYERQKPGQSNLHQFAMTDKNNMHFGHGKYSCPGRFFAAHAIKILIAHLILNYDFKFPEGKSRPGNLLAHEYCFPDPTAHILVKERDSPWSI</sequence>
<dbReference type="GO" id="GO:0020037">
    <property type="term" value="F:heme binding"/>
    <property type="evidence" value="ECO:0007669"/>
    <property type="project" value="InterPro"/>
</dbReference>
<dbReference type="PANTHER" id="PTHR46206">
    <property type="entry name" value="CYTOCHROME P450"/>
    <property type="match status" value="1"/>
</dbReference>
<keyword evidence="3 8" id="KW-0479">Metal-binding</keyword>
<dbReference type="GO" id="GO:0016705">
    <property type="term" value="F:oxidoreductase activity, acting on paired donors, with incorporation or reduction of molecular oxygen"/>
    <property type="evidence" value="ECO:0007669"/>
    <property type="project" value="InterPro"/>
</dbReference>
<dbReference type="Gene3D" id="1.10.630.10">
    <property type="entry name" value="Cytochrome P450"/>
    <property type="match status" value="1"/>
</dbReference>
<dbReference type="PANTHER" id="PTHR46206:SF6">
    <property type="entry name" value="CYTOCHROME P450 MONOOXYGENASE AN1598-RELATED"/>
    <property type="match status" value="1"/>
</dbReference>
<evidence type="ECO:0000256" key="4">
    <source>
        <dbReference type="ARBA" id="ARBA00023002"/>
    </source>
</evidence>
<evidence type="ECO:0008006" key="11">
    <source>
        <dbReference type="Google" id="ProtNLM"/>
    </source>
</evidence>
<keyword evidence="4" id="KW-0560">Oxidoreductase</keyword>
<protein>
    <recommendedName>
        <fullName evidence="11">Cytochrome P450 monooxygenase</fullName>
    </recommendedName>
</protein>
<keyword evidence="6" id="KW-0843">Virulence</keyword>
<evidence type="ECO:0000256" key="5">
    <source>
        <dbReference type="ARBA" id="ARBA00023004"/>
    </source>
</evidence>
<dbReference type="InterPro" id="IPR036396">
    <property type="entry name" value="Cyt_P450_sf"/>
</dbReference>
<keyword evidence="8" id="KW-0349">Heme</keyword>
<dbReference type="Pfam" id="PF00067">
    <property type="entry name" value="p450"/>
    <property type="match status" value="1"/>
</dbReference>
<keyword evidence="7" id="KW-0503">Monooxygenase</keyword>
<dbReference type="InterPro" id="IPR001128">
    <property type="entry name" value="Cyt_P450"/>
</dbReference>
<evidence type="ECO:0000256" key="3">
    <source>
        <dbReference type="ARBA" id="ARBA00022723"/>
    </source>
</evidence>
<evidence type="ECO:0000256" key="2">
    <source>
        <dbReference type="ARBA" id="ARBA00010617"/>
    </source>
</evidence>
<evidence type="ECO:0000313" key="10">
    <source>
        <dbReference type="Proteomes" id="UP000308671"/>
    </source>
</evidence>